<evidence type="ECO:0000313" key="2">
    <source>
        <dbReference type="EMBL" id="MBC5581048.1"/>
    </source>
</evidence>
<accession>A0A923L1C7</accession>
<proteinExistence type="predicted"/>
<dbReference type="EMBL" id="JACONZ010000002">
    <property type="protein sequence ID" value="MBC5581048.1"/>
    <property type="molecule type" value="Genomic_DNA"/>
</dbReference>
<reference evidence="2" key="1">
    <citation type="submission" date="2020-08" db="EMBL/GenBank/DDBJ databases">
        <title>Genome public.</title>
        <authorList>
            <person name="Liu C."/>
            <person name="Sun Q."/>
        </authorList>
    </citation>
    <scope>NUCLEOTIDE SEQUENCE</scope>
    <source>
        <strain evidence="2">BX8</strain>
    </source>
</reference>
<evidence type="ECO:0000313" key="3">
    <source>
        <dbReference type="Proteomes" id="UP000659630"/>
    </source>
</evidence>
<evidence type="ECO:0000259" key="1">
    <source>
        <dbReference type="Pfam" id="PF11738"/>
    </source>
</evidence>
<dbReference type="Gene3D" id="3.90.640.20">
    <property type="entry name" value="Heat-shock cognate protein, ATPase"/>
    <property type="match status" value="1"/>
</dbReference>
<sequence length="305" mass="31962">MAGLKEGMARLRAAYEAITPPDALSAQLSALAAGDGGSAAPAQNKKPGRRIWLRRVAGCAAAAAIALTITVNSSAAAAQALGGVPVLGAVVRVVTFRTYRDQTPAGNAEAQIDTLLAHGLADAALEEQLNQAFADDAEALIARYEADIAELGETGHESVVSSLGRVTATKRFISIEVTTTIAQGSAQQLTRWYTVDREAGRLLALADLFRPGADYVEAVSAEIRSQMQAALDADPDAGYFLRSEQEPEGFWQIRPDQQFTITEDGELVICFDEAEAAVAAMGTLEFTIPSRALSGLLAAGCPLSA</sequence>
<dbReference type="InterPro" id="IPR021729">
    <property type="entry name" value="DUF3298"/>
</dbReference>
<organism evidence="2 3">
    <name type="scientific">Anaerofilum hominis</name>
    <dbReference type="NCBI Taxonomy" id="2763016"/>
    <lineage>
        <taxon>Bacteria</taxon>
        <taxon>Bacillati</taxon>
        <taxon>Bacillota</taxon>
        <taxon>Clostridia</taxon>
        <taxon>Eubacteriales</taxon>
        <taxon>Oscillospiraceae</taxon>
        <taxon>Anaerofilum</taxon>
    </lineage>
</organism>
<dbReference type="Gene3D" id="3.30.565.40">
    <property type="entry name" value="Fervidobacterium nodosum Rt17-B1 like"/>
    <property type="match status" value="1"/>
</dbReference>
<dbReference type="Proteomes" id="UP000659630">
    <property type="component" value="Unassembled WGS sequence"/>
</dbReference>
<gene>
    <name evidence="2" type="ORF">H8S23_05980</name>
</gene>
<dbReference type="AlphaFoldDB" id="A0A923L1C7"/>
<dbReference type="RefSeq" id="WP_186887421.1">
    <property type="nucleotide sequence ID" value="NZ_JACONZ010000002.1"/>
</dbReference>
<protein>
    <submittedName>
        <fullName evidence="2">DUF3298 domain-containing protein</fullName>
    </submittedName>
</protein>
<comment type="caution">
    <text evidence="2">The sequence shown here is derived from an EMBL/GenBank/DDBJ whole genome shotgun (WGS) entry which is preliminary data.</text>
</comment>
<feature type="domain" description="DUF3298" evidence="1">
    <location>
        <begin position="206"/>
        <end position="289"/>
    </location>
</feature>
<name>A0A923L1C7_9FIRM</name>
<dbReference type="InterPro" id="IPR037126">
    <property type="entry name" value="PdaC/RsiV-like_sf"/>
</dbReference>
<keyword evidence="3" id="KW-1185">Reference proteome</keyword>
<dbReference type="Pfam" id="PF11738">
    <property type="entry name" value="DUF3298"/>
    <property type="match status" value="1"/>
</dbReference>